<evidence type="ECO:0000256" key="1">
    <source>
        <dbReference type="SAM" id="MobiDB-lite"/>
    </source>
</evidence>
<dbReference type="WBParaSite" id="NBR_0002066401-mRNA-1">
    <property type="protein sequence ID" value="NBR_0002066401-mRNA-1"/>
    <property type="gene ID" value="NBR_0002066401"/>
</dbReference>
<protein>
    <submittedName>
        <fullName evidence="2 4">Uncharacterized protein</fullName>
    </submittedName>
</protein>
<feature type="region of interest" description="Disordered" evidence="1">
    <location>
        <begin position="1"/>
        <end position="44"/>
    </location>
</feature>
<keyword evidence="3" id="KW-1185">Reference proteome</keyword>
<organism evidence="4">
    <name type="scientific">Nippostrongylus brasiliensis</name>
    <name type="common">Rat hookworm</name>
    <dbReference type="NCBI Taxonomy" id="27835"/>
    <lineage>
        <taxon>Eukaryota</taxon>
        <taxon>Metazoa</taxon>
        <taxon>Ecdysozoa</taxon>
        <taxon>Nematoda</taxon>
        <taxon>Chromadorea</taxon>
        <taxon>Rhabditida</taxon>
        <taxon>Rhabditina</taxon>
        <taxon>Rhabditomorpha</taxon>
        <taxon>Strongyloidea</taxon>
        <taxon>Heligmosomidae</taxon>
        <taxon>Nippostrongylus</taxon>
    </lineage>
</organism>
<evidence type="ECO:0000313" key="4">
    <source>
        <dbReference type="WBParaSite" id="NBR_0002066401-mRNA-1"/>
    </source>
</evidence>
<dbReference type="Proteomes" id="UP000271162">
    <property type="component" value="Unassembled WGS sequence"/>
</dbReference>
<feature type="compositionally biased region" description="Polar residues" evidence="1">
    <location>
        <begin position="23"/>
        <end position="44"/>
    </location>
</feature>
<feature type="compositionally biased region" description="Polar residues" evidence="1">
    <location>
        <begin position="1"/>
        <end position="12"/>
    </location>
</feature>
<sequence>MQRSKSTPSNLPWASLSRPPKNPLSSSNEQQQLSVTFTATPFAQ</sequence>
<dbReference type="EMBL" id="UYSL01025385">
    <property type="protein sequence ID" value="VDL84403.1"/>
    <property type="molecule type" value="Genomic_DNA"/>
</dbReference>
<accession>A0A0N4YTU2</accession>
<evidence type="ECO:0000313" key="3">
    <source>
        <dbReference type="Proteomes" id="UP000271162"/>
    </source>
</evidence>
<reference evidence="4" key="1">
    <citation type="submission" date="2017-02" db="UniProtKB">
        <authorList>
            <consortium name="WormBaseParasite"/>
        </authorList>
    </citation>
    <scope>IDENTIFICATION</scope>
</reference>
<dbReference type="AlphaFoldDB" id="A0A0N4YTU2"/>
<reference evidence="2 3" key="2">
    <citation type="submission" date="2018-11" db="EMBL/GenBank/DDBJ databases">
        <authorList>
            <consortium name="Pathogen Informatics"/>
        </authorList>
    </citation>
    <scope>NUCLEOTIDE SEQUENCE [LARGE SCALE GENOMIC DNA]</scope>
</reference>
<gene>
    <name evidence="2" type="ORF">NBR_LOCUS20665</name>
</gene>
<evidence type="ECO:0000313" key="2">
    <source>
        <dbReference type="EMBL" id="VDL84403.1"/>
    </source>
</evidence>
<name>A0A0N4YTU2_NIPBR</name>
<proteinExistence type="predicted"/>